<dbReference type="AlphaFoldDB" id="F0U9B9"/>
<keyword evidence="3 6" id="KW-1133">Transmembrane helix</keyword>
<protein>
    <submittedName>
        <fullName evidence="7">Predicted protein</fullName>
    </submittedName>
</protein>
<sequence>MSKSTTTFNGRGFPEVSSAHHTIAGATATIKTSSVTQIASISGNSSFVQMSHNSSSPGTPVSKMLLSSHRVNAGIAIIPSKPNPSRTDRVPSSSLQNTTQTWTSPNLTGIDISAHSDMESPVDNLSPRQMGAIIGGSVGVTAIILVAIAVFFVLQRRRRGRYALKQTTKLSSEKKGKLAKHVNYPPMALPYQLIKPVLRMCSQTVNFYIMELHCLLDLKERHSNRHLGKSSLPGQSRQPRHEVWRRSFAPPNFRESVTRNSNCITSMDFPDPLLDSPRNLESEISSRCPSASSHDPFYQSASKRSRRSMSVSSMPDNGGGTTNLTFSETSYLSLNFCSAQSGTQSPVPLHMRRAHSRAPYSPQRNDSVASQIERDSASSGSVIILPGRMSAASSEIFDASASDISLWRRNRSPREDRIDTRRSDPFDLESLDSSSTGDKSTF</sequence>
<feature type="region of interest" description="Disordered" evidence="5">
    <location>
        <begin position="342"/>
        <end position="377"/>
    </location>
</feature>
<gene>
    <name evidence="7" type="ORF">HCEG_01223</name>
</gene>
<dbReference type="HOGENOM" id="CLU_054405_0_0_1"/>
<evidence type="ECO:0000256" key="6">
    <source>
        <dbReference type="SAM" id="Phobius"/>
    </source>
</evidence>
<feature type="compositionally biased region" description="Basic and acidic residues" evidence="5">
    <location>
        <begin position="412"/>
        <end position="425"/>
    </location>
</feature>
<accession>F0U9B9</accession>
<evidence type="ECO:0000256" key="1">
    <source>
        <dbReference type="ARBA" id="ARBA00004167"/>
    </source>
</evidence>
<feature type="region of interest" description="Disordered" evidence="5">
    <location>
        <begin position="408"/>
        <end position="442"/>
    </location>
</feature>
<proteinExistence type="predicted"/>
<feature type="transmembrane region" description="Helical" evidence="6">
    <location>
        <begin position="130"/>
        <end position="154"/>
    </location>
</feature>
<dbReference type="PANTHER" id="PTHR15549:SF30">
    <property type="entry name" value="MID2 DOMAIN-CONTAINING PROTEIN"/>
    <property type="match status" value="1"/>
</dbReference>
<evidence type="ECO:0000256" key="5">
    <source>
        <dbReference type="SAM" id="MobiDB-lite"/>
    </source>
</evidence>
<dbReference type="CDD" id="cd12087">
    <property type="entry name" value="TM_EGFR-like"/>
    <property type="match status" value="1"/>
</dbReference>
<dbReference type="GO" id="GO:0071944">
    <property type="term" value="C:cell periphery"/>
    <property type="evidence" value="ECO:0007669"/>
    <property type="project" value="UniProtKB-ARBA"/>
</dbReference>
<evidence type="ECO:0000256" key="2">
    <source>
        <dbReference type="ARBA" id="ARBA00022692"/>
    </source>
</evidence>
<feature type="region of interest" description="Disordered" evidence="5">
    <location>
        <begin position="77"/>
        <end position="106"/>
    </location>
</feature>
<feature type="region of interest" description="Disordered" evidence="5">
    <location>
        <begin position="274"/>
        <end position="322"/>
    </location>
</feature>
<feature type="compositionally biased region" description="Polar residues" evidence="5">
    <location>
        <begin position="282"/>
        <end position="293"/>
    </location>
</feature>
<organism evidence="8">
    <name type="scientific">Ajellomyces capsulatus (strain H88)</name>
    <name type="common">Darling's disease fungus</name>
    <name type="synonym">Histoplasma capsulatum</name>
    <dbReference type="NCBI Taxonomy" id="544711"/>
    <lineage>
        <taxon>Eukaryota</taxon>
        <taxon>Fungi</taxon>
        <taxon>Dikarya</taxon>
        <taxon>Ascomycota</taxon>
        <taxon>Pezizomycotina</taxon>
        <taxon>Eurotiomycetes</taxon>
        <taxon>Eurotiomycetidae</taxon>
        <taxon>Onygenales</taxon>
        <taxon>Ajellomycetaceae</taxon>
        <taxon>Histoplasma</taxon>
    </lineage>
</organism>
<dbReference type="EMBL" id="DS990636">
    <property type="protein sequence ID" value="EGC41861.1"/>
    <property type="molecule type" value="Genomic_DNA"/>
</dbReference>
<name>F0U9B9_AJEC8</name>
<dbReference type="OrthoDB" id="4188428at2759"/>
<dbReference type="STRING" id="544711.F0U9B9"/>
<keyword evidence="2 6" id="KW-0812">Transmembrane</keyword>
<reference evidence="8" key="1">
    <citation type="submission" date="2008-07" db="EMBL/GenBank/DDBJ databases">
        <title>Annotation of Ajellomyces capsulatus strain H88.</title>
        <authorList>
            <person name="Champion M."/>
            <person name="Cuomo C."/>
            <person name="Ma L.-J."/>
            <person name="Henn M.R."/>
            <person name="Sil A."/>
            <person name="Goldman B."/>
            <person name="Young S.K."/>
            <person name="Kodira C.D."/>
            <person name="Zeng Q."/>
            <person name="Koehrsen M."/>
            <person name="Alvarado L."/>
            <person name="Berlin A."/>
            <person name="Borenstein D."/>
            <person name="Chen Z."/>
            <person name="Engels R."/>
            <person name="Freedman E."/>
            <person name="Gellesch M."/>
            <person name="Goldberg J."/>
            <person name="Griggs A."/>
            <person name="Gujja S."/>
            <person name="Heiman D."/>
            <person name="Hepburn T."/>
            <person name="Howarth C."/>
            <person name="Jen D."/>
            <person name="Larson L."/>
            <person name="Lewis B."/>
            <person name="Mehta T."/>
            <person name="Park D."/>
            <person name="Pearson M."/>
            <person name="Roberts A."/>
            <person name="Saif S."/>
            <person name="Shea T."/>
            <person name="Shenoy N."/>
            <person name="Sisk P."/>
            <person name="Stolte C."/>
            <person name="Sykes S."/>
            <person name="Walk T."/>
            <person name="White J."/>
            <person name="Yandava C."/>
            <person name="Klein B."/>
            <person name="McEwen J.G."/>
            <person name="Puccia R."/>
            <person name="Goldman G.H."/>
            <person name="Felipe M.S."/>
            <person name="Nino-Vega G."/>
            <person name="San-Blas G."/>
            <person name="Taylor J."/>
            <person name="Mendoza L."/>
            <person name="Galagan J."/>
            <person name="Nusbaum C."/>
            <person name="Birren B."/>
        </authorList>
    </citation>
    <scope>NUCLEOTIDE SEQUENCE [LARGE SCALE GENOMIC DNA]</scope>
    <source>
        <strain evidence="8">H88</strain>
    </source>
</reference>
<keyword evidence="4 6" id="KW-0472">Membrane</keyword>
<evidence type="ECO:0000256" key="3">
    <source>
        <dbReference type="ARBA" id="ARBA00022989"/>
    </source>
</evidence>
<dbReference type="Proteomes" id="UP000008142">
    <property type="component" value="Unassembled WGS sequence"/>
</dbReference>
<evidence type="ECO:0000313" key="7">
    <source>
        <dbReference type="EMBL" id="EGC41861.1"/>
    </source>
</evidence>
<dbReference type="InterPro" id="IPR051694">
    <property type="entry name" value="Immunoregulatory_rcpt-like"/>
</dbReference>
<dbReference type="GO" id="GO:0016020">
    <property type="term" value="C:membrane"/>
    <property type="evidence" value="ECO:0007669"/>
    <property type="project" value="UniProtKB-SubCell"/>
</dbReference>
<evidence type="ECO:0000313" key="8">
    <source>
        <dbReference type="Proteomes" id="UP000008142"/>
    </source>
</evidence>
<evidence type="ECO:0000256" key="4">
    <source>
        <dbReference type="ARBA" id="ARBA00023136"/>
    </source>
</evidence>
<dbReference type="PANTHER" id="PTHR15549">
    <property type="entry name" value="PAIRED IMMUNOGLOBULIN-LIKE TYPE 2 RECEPTOR"/>
    <property type="match status" value="1"/>
</dbReference>
<feature type="region of interest" description="Disordered" evidence="5">
    <location>
        <begin position="226"/>
        <end position="247"/>
    </location>
</feature>
<comment type="subcellular location">
    <subcellularLocation>
        <location evidence="1">Membrane</location>
        <topology evidence="1">Single-pass membrane protein</topology>
    </subcellularLocation>
</comment>
<dbReference type="OMA" id="IRRNDSM"/>
<feature type="compositionally biased region" description="Polar residues" evidence="5">
    <location>
        <begin position="90"/>
        <end position="106"/>
    </location>
</feature>
<feature type="compositionally biased region" description="Polar residues" evidence="5">
    <location>
        <begin position="431"/>
        <end position="442"/>
    </location>
</feature>